<dbReference type="Proteomes" id="UP000091820">
    <property type="component" value="Unassembled WGS sequence"/>
</dbReference>
<proteinExistence type="predicted"/>
<keyword evidence="3" id="KW-1185">Reference proteome</keyword>
<sequence length="161" mass="18716">MLLTNRTINPTPTQIILQRFRQNKPNKLFLLLIVPVVVLVVYSTRIRLVVKNQCVDQAALVHIATDKLLNTIQTAIATVMKTFNLKQTKFNCCSRRCRPTSNSRYHLQQQQYRHIASQVLKTREQSPKEVKKHFRFSFFGLLCDFMYLTLQPTNQPANDAP</sequence>
<reference evidence="3" key="1">
    <citation type="submission" date="2014-03" db="EMBL/GenBank/DDBJ databases">
        <authorList>
            <person name="Aksoy S."/>
            <person name="Warren W."/>
            <person name="Wilson R.K."/>
        </authorList>
    </citation>
    <scope>NUCLEOTIDE SEQUENCE [LARGE SCALE GENOMIC DNA]</scope>
    <source>
        <strain evidence="3">IAEA</strain>
    </source>
</reference>
<dbReference type="AlphaFoldDB" id="A0A1A9WIF1"/>
<keyword evidence="1" id="KW-0812">Transmembrane</keyword>
<keyword evidence="1" id="KW-1133">Transmembrane helix</keyword>
<evidence type="ECO:0008006" key="4">
    <source>
        <dbReference type="Google" id="ProtNLM"/>
    </source>
</evidence>
<dbReference type="EnsemblMetazoa" id="GBRI020922-RA">
    <property type="protein sequence ID" value="GBRI020922-PA"/>
    <property type="gene ID" value="GBRI020922"/>
</dbReference>
<feature type="transmembrane region" description="Helical" evidence="1">
    <location>
        <begin position="28"/>
        <end position="44"/>
    </location>
</feature>
<keyword evidence="1" id="KW-0472">Membrane</keyword>
<accession>A0A1A9WIF1</accession>
<reference evidence="2" key="2">
    <citation type="submission" date="2020-05" db="UniProtKB">
        <authorList>
            <consortium name="EnsemblMetazoa"/>
        </authorList>
    </citation>
    <scope>IDENTIFICATION</scope>
    <source>
        <strain evidence="2">IAEA</strain>
    </source>
</reference>
<dbReference type="VEuPathDB" id="VectorBase:GBRI020922"/>
<evidence type="ECO:0000313" key="3">
    <source>
        <dbReference type="Proteomes" id="UP000091820"/>
    </source>
</evidence>
<protein>
    <recommendedName>
        <fullName evidence="4">Transmembrane protein</fullName>
    </recommendedName>
</protein>
<evidence type="ECO:0000313" key="2">
    <source>
        <dbReference type="EnsemblMetazoa" id="GBRI020922-PA"/>
    </source>
</evidence>
<name>A0A1A9WIF1_9MUSC</name>
<evidence type="ECO:0000256" key="1">
    <source>
        <dbReference type="SAM" id="Phobius"/>
    </source>
</evidence>
<organism evidence="2 3">
    <name type="scientific">Glossina brevipalpis</name>
    <dbReference type="NCBI Taxonomy" id="37001"/>
    <lineage>
        <taxon>Eukaryota</taxon>
        <taxon>Metazoa</taxon>
        <taxon>Ecdysozoa</taxon>
        <taxon>Arthropoda</taxon>
        <taxon>Hexapoda</taxon>
        <taxon>Insecta</taxon>
        <taxon>Pterygota</taxon>
        <taxon>Neoptera</taxon>
        <taxon>Endopterygota</taxon>
        <taxon>Diptera</taxon>
        <taxon>Brachycera</taxon>
        <taxon>Muscomorpha</taxon>
        <taxon>Hippoboscoidea</taxon>
        <taxon>Glossinidae</taxon>
        <taxon>Glossina</taxon>
    </lineage>
</organism>